<organism evidence="2 3">
    <name type="scientific">Daejeonella lutea</name>
    <dbReference type="NCBI Taxonomy" id="572036"/>
    <lineage>
        <taxon>Bacteria</taxon>
        <taxon>Pseudomonadati</taxon>
        <taxon>Bacteroidota</taxon>
        <taxon>Sphingobacteriia</taxon>
        <taxon>Sphingobacteriales</taxon>
        <taxon>Sphingobacteriaceae</taxon>
        <taxon>Daejeonella</taxon>
    </lineage>
</organism>
<sequence>MKSIHKSQPLVSIAMCTYNGERFLTEQLRSILEQTYPNLELVIVDDNSTDNTIQIINSFLPNPIIRFHRNEKNLGYAANFGNAIALCKGEYISLADQDDIWLPEKIEILVAGIRGLSGIYHNSAFMNDDGILTGIKLSDKVHFVSGKIPESLILYNYLAGHTLMINREVLTQALPIPKGIYHDWWLAFVCMNLKGLNYIEQPLVYYRIHESNQTVLEEQNRKFNKTDTKSVRRYKKLRKLAGSIQVLKIFGSAPFISPKLGKLIEQLIILERGRVGQFFSFELLTFLIRNISIYKSGHRGYLGKLNAMRKDSFGIYKCRQLS</sequence>
<name>A0A1T5DET3_9SPHI</name>
<evidence type="ECO:0000259" key="1">
    <source>
        <dbReference type="Pfam" id="PF00535"/>
    </source>
</evidence>
<accession>A0A1T5DET3</accession>
<dbReference type="PANTHER" id="PTHR22916">
    <property type="entry name" value="GLYCOSYLTRANSFERASE"/>
    <property type="match status" value="1"/>
</dbReference>
<dbReference type="Pfam" id="PF00535">
    <property type="entry name" value="Glycos_transf_2"/>
    <property type="match status" value="1"/>
</dbReference>
<dbReference type="RefSeq" id="WP_407641466.1">
    <property type="nucleotide sequence ID" value="NZ_FUYR01000002.1"/>
</dbReference>
<dbReference type="EMBL" id="FUYR01000002">
    <property type="protein sequence ID" value="SKB70033.1"/>
    <property type="molecule type" value="Genomic_DNA"/>
</dbReference>
<keyword evidence="2" id="KW-0808">Transferase</keyword>
<dbReference type="SUPFAM" id="SSF53448">
    <property type="entry name" value="Nucleotide-diphospho-sugar transferases"/>
    <property type="match status" value="1"/>
</dbReference>
<dbReference type="GO" id="GO:0016758">
    <property type="term" value="F:hexosyltransferase activity"/>
    <property type="evidence" value="ECO:0007669"/>
    <property type="project" value="UniProtKB-ARBA"/>
</dbReference>
<dbReference type="Proteomes" id="UP000189981">
    <property type="component" value="Unassembled WGS sequence"/>
</dbReference>
<keyword evidence="3" id="KW-1185">Reference proteome</keyword>
<dbReference type="PANTHER" id="PTHR22916:SF3">
    <property type="entry name" value="UDP-GLCNAC:BETAGAL BETA-1,3-N-ACETYLGLUCOSAMINYLTRANSFERASE-LIKE PROTEIN 1"/>
    <property type="match status" value="1"/>
</dbReference>
<feature type="domain" description="Glycosyltransferase 2-like" evidence="1">
    <location>
        <begin position="12"/>
        <end position="113"/>
    </location>
</feature>
<proteinExistence type="predicted"/>
<dbReference type="InterPro" id="IPR029044">
    <property type="entry name" value="Nucleotide-diphossugar_trans"/>
</dbReference>
<protein>
    <submittedName>
        <fullName evidence="2">Glycosyltransferase involved in cell wall bisynthesis</fullName>
    </submittedName>
</protein>
<dbReference type="InterPro" id="IPR001173">
    <property type="entry name" value="Glyco_trans_2-like"/>
</dbReference>
<dbReference type="Gene3D" id="3.90.550.10">
    <property type="entry name" value="Spore Coat Polysaccharide Biosynthesis Protein SpsA, Chain A"/>
    <property type="match status" value="1"/>
</dbReference>
<gene>
    <name evidence="2" type="ORF">SAMN05661099_2305</name>
</gene>
<dbReference type="CDD" id="cd04196">
    <property type="entry name" value="GT_2_like_d"/>
    <property type="match status" value="1"/>
</dbReference>
<evidence type="ECO:0000313" key="3">
    <source>
        <dbReference type="Proteomes" id="UP000189981"/>
    </source>
</evidence>
<reference evidence="3" key="1">
    <citation type="submission" date="2017-02" db="EMBL/GenBank/DDBJ databases">
        <authorList>
            <person name="Varghese N."/>
            <person name="Submissions S."/>
        </authorList>
    </citation>
    <scope>NUCLEOTIDE SEQUENCE [LARGE SCALE GENOMIC DNA]</scope>
    <source>
        <strain evidence="3">DSM 22385</strain>
    </source>
</reference>
<evidence type="ECO:0000313" key="2">
    <source>
        <dbReference type="EMBL" id="SKB70033.1"/>
    </source>
</evidence>
<dbReference type="AlphaFoldDB" id="A0A1T5DET3"/>
<dbReference type="STRING" id="572036.SAMN05661099_2305"/>